<keyword evidence="1" id="KW-0732">Signal</keyword>
<reference evidence="2 3" key="1">
    <citation type="submission" date="2023-03" db="EMBL/GenBank/DDBJ databases">
        <title>Genome insight into feeding habits of ladybird beetles.</title>
        <authorList>
            <person name="Li H.-S."/>
            <person name="Huang Y.-H."/>
            <person name="Pang H."/>
        </authorList>
    </citation>
    <scope>NUCLEOTIDE SEQUENCE [LARGE SCALE GENOMIC DNA]</scope>
    <source>
        <strain evidence="2">SYSU_2023b</strain>
        <tissue evidence="2">Whole body</tissue>
    </source>
</reference>
<sequence length="74" mass="8275">MQSINCISLFLVIFFSTATAFLWSDDDCNYYCAEEEALDWITGIFCNVFCYDAPDETTTVTTTTANNTNNSMVG</sequence>
<evidence type="ECO:0000313" key="2">
    <source>
        <dbReference type="EMBL" id="KAK9885047.1"/>
    </source>
</evidence>
<dbReference type="AlphaFoldDB" id="A0AAW1UYF4"/>
<proteinExistence type="predicted"/>
<name>A0AAW1UYF4_9CUCU</name>
<evidence type="ECO:0000256" key="1">
    <source>
        <dbReference type="SAM" id="SignalP"/>
    </source>
</evidence>
<dbReference type="EMBL" id="JARQZJ010000094">
    <property type="protein sequence ID" value="KAK9885047.1"/>
    <property type="molecule type" value="Genomic_DNA"/>
</dbReference>
<accession>A0AAW1UYF4</accession>
<feature type="chain" id="PRO_5043912371" evidence="1">
    <location>
        <begin position="21"/>
        <end position="74"/>
    </location>
</feature>
<dbReference type="Proteomes" id="UP001431783">
    <property type="component" value="Unassembled WGS sequence"/>
</dbReference>
<protein>
    <submittedName>
        <fullName evidence="2">Uncharacterized protein</fullName>
    </submittedName>
</protein>
<evidence type="ECO:0000313" key="3">
    <source>
        <dbReference type="Proteomes" id="UP001431783"/>
    </source>
</evidence>
<feature type="signal peptide" evidence="1">
    <location>
        <begin position="1"/>
        <end position="20"/>
    </location>
</feature>
<keyword evidence="3" id="KW-1185">Reference proteome</keyword>
<comment type="caution">
    <text evidence="2">The sequence shown here is derived from an EMBL/GenBank/DDBJ whole genome shotgun (WGS) entry which is preliminary data.</text>
</comment>
<organism evidence="2 3">
    <name type="scientific">Henosepilachna vigintioctopunctata</name>
    <dbReference type="NCBI Taxonomy" id="420089"/>
    <lineage>
        <taxon>Eukaryota</taxon>
        <taxon>Metazoa</taxon>
        <taxon>Ecdysozoa</taxon>
        <taxon>Arthropoda</taxon>
        <taxon>Hexapoda</taxon>
        <taxon>Insecta</taxon>
        <taxon>Pterygota</taxon>
        <taxon>Neoptera</taxon>
        <taxon>Endopterygota</taxon>
        <taxon>Coleoptera</taxon>
        <taxon>Polyphaga</taxon>
        <taxon>Cucujiformia</taxon>
        <taxon>Coccinelloidea</taxon>
        <taxon>Coccinellidae</taxon>
        <taxon>Epilachninae</taxon>
        <taxon>Epilachnini</taxon>
        <taxon>Henosepilachna</taxon>
    </lineage>
</organism>
<gene>
    <name evidence="2" type="ORF">WA026_009270</name>
</gene>